<evidence type="ECO:0000313" key="3">
    <source>
        <dbReference type="Proteomes" id="UP000530564"/>
    </source>
</evidence>
<dbReference type="EMBL" id="JACIDK010000003">
    <property type="protein sequence ID" value="MBB3891528.1"/>
    <property type="molecule type" value="Genomic_DNA"/>
</dbReference>
<dbReference type="GO" id="GO:0016787">
    <property type="term" value="F:hydrolase activity"/>
    <property type="evidence" value="ECO:0007669"/>
    <property type="project" value="UniProtKB-KW"/>
</dbReference>
<dbReference type="PANTHER" id="PTHR47623:SF1">
    <property type="entry name" value="OS09G0287300 PROTEIN"/>
    <property type="match status" value="1"/>
</dbReference>
<evidence type="ECO:0000313" key="2">
    <source>
        <dbReference type="EMBL" id="MBB3891528.1"/>
    </source>
</evidence>
<dbReference type="InterPro" id="IPR013078">
    <property type="entry name" value="His_Pase_superF_clade-1"/>
</dbReference>
<comment type="caution">
    <text evidence="2">The sequence shown here is derived from an EMBL/GenBank/DDBJ whole genome shotgun (WGS) entry which is preliminary data.</text>
</comment>
<evidence type="ECO:0000256" key="1">
    <source>
        <dbReference type="PIRSR" id="PIRSR613078-2"/>
    </source>
</evidence>
<keyword evidence="3" id="KW-1185">Reference proteome</keyword>
<dbReference type="Gene3D" id="3.40.50.1240">
    <property type="entry name" value="Phosphoglycerate mutase-like"/>
    <property type="match status" value="1"/>
</dbReference>
<proteinExistence type="predicted"/>
<keyword evidence="2" id="KW-0378">Hydrolase</keyword>
<dbReference type="EC" id="3.1.3.-" evidence="2"/>
<dbReference type="SMART" id="SM00855">
    <property type="entry name" value="PGAM"/>
    <property type="match status" value="1"/>
</dbReference>
<sequence length="163" mass="17401">MDRLILMRHGKAERDSKSGEDFDRKLTDRGVRESAAMAANLADLGLVPDIALVSAAQRTRETWAAAQGAFPACAARLERSLYLAEERLVRELAEAAGESSRTVMVVGHNPGLQELAIRLLSEGSAPAPLIARAHAAFPTAAAAVFLFDAAGRPAYDGLFFPRG</sequence>
<dbReference type="SUPFAM" id="SSF53254">
    <property type="entry name" value="Phosphoglycerate mutase-like"/>
    <property type="match status" value="1"/>
</dbReference>
<dbReference type="AlphaFoldDB" id="A0A839ZZF3"/>
<dbReference type="RefSeq" id="WP_183772590.1">
    <property type="nucleotide sequence ID" value="NZ_JACIDK010000003.1"/>
</dbReference>
<organism evidence="2 3">
    <name type="scientific">Phenylobacterium haematophilum</name>
    <dbReference type="NCBI Taxonomy" id="98513"/>
    <lineage>
        <taxon>Bacteria</taxon>
        <taxon>Pseudomonadati</taxon>
        <taxon>Pseudomonadota</taxon>
        <taxon>Alphaproteobacteria</taxon>
        <taxon>Caulobacterales</taxon>
        <taxon>Caulobacteraceae</taxon>
        <taxon>Phenylobacterium</taxon>
    </lineage>
</organism>
<feature type="binding site" evidence="1">
    <location>
        <position position="58"/>
    </location>
    <ligand>
        <name>substrate</name>
    </ligand>
</feature>
<gene>
    <name evidence="2" type="ORF">GGQ61_002256</name>
</gene>
<dbReference type="CDD" id="cd07067">
    <property type="entry name" value="HP_PGM_like"/>
    <property type="match status" value="1"/>
</dbReference>
<dbReference type="InterPro" id="IPR029033">
    <property type="entry name" value="His_PPase_superfam"/>
</dbReference>
<dbReference type="PANTHER" id="PTHR47623">
    <property type="entry name" value="OS09G0287300 PROTEIN"/>
    <property type="match status" value="1"/>
</dbReference>
<protein>
    <submittedName>
        <fullName evidence="2">Phosphohistidine phosphatase</fullName>
        <ecNumber evidence="2">3.1.3.-</ecNumber>
    </submittedName>
</protein>
<name>A0A839ZZF3_9CAUL</name>
<dbReference type="Proteomes" id="UP000530564">
    <property type="component" value="Unassembled WGS sequence"/>
</dbReference>
<accession>A0A839ZZF3</accession>
<dbReference type="Pfam" id="PF00300">
    <property type="entry name" value="His_Phos_1"/>
    <property type="match status" value="1"/>
</dbReference>
<reference evidence="2 3" key="1">
    <citation type="submission" date="2020-08" db="EMBL/GenBank/DDBJ databases">
        <title>Genomic Encyclopedia of Type Strains, Phase IV (KMG-IV): sequencing the most valuable type-strain genomes for metagenomic binning, comparative biology and taxonomic classification.</title>
        <authorList>
            <person name="Goeker M."/>
        </authorList>
    </citation>
    <scope>NUCLEOTIDE SEQUENCE [LARGE SCALE GENOMIC DNA]</scope>
    <source>
        <strain evidence="2 3">DSM 21793</strain>
    </source>
</reference>